<dbReference type="STRING" id="1802115.A2756_00860"/>
<reference evidence="2 3" key="1">
    <citation type="journal article" date="2016" name="Nat. Commun.">
        <title>Thousands of microbial genomes shed light on interconnected biogeochemical processes in an aquifer system.</title>
        <authorList>
            <person name="Anantharaman K."/>
            <person name="Brown C.T."/>
            <person name="Hug L.A."/>
            <person name="Sharon I."/>
            <person name="Castelle C.J."/>
            <person name="Probst A.J."/>
            <person name="Thomas B.C."/>
            <person name="Singh A."/>
            <person name="Wilkins M.J."/>
            <person name="Karaoz U."/>
            <person name="Brodie E.L."/>
            <person name="Williams K.H."/>
            <person name="Hubbard S.S."/>
            <person name="Banfield J.F."/>
        </authorList>
    </citation>
    <scope>NUCLEOTIDE SEQUENCE [LARGE SCALE GENOMIC DNA]</scope>
</reference>
<evidence type="ECO:0000313" key="3">
    <source>
        <dbReference type="Proteomes" id="UP000177785"/>
    </source>
</evidence>
<evidence type="ECO:0008006" key="4">
    <source>
        <dbReference type="Google" id="ProtNLM"/>
    </source>
</evidence>
<feature type="transmembrane region" description="Helical" evidence="1">
    <location>
        <begin position="161"/>
        <end position="184"/>
    </location>
</feature>
<keyword evidence="1" id="KW-0472">Membrane</keyword>
<name>A0A1G2G651_9BACT</name>
<evidence type="ECO:0000313" key="2">
    <source>
        <dbReference type="EMBL" id="OGZ45552.1"/>
    </source>
</evidence>
<feature type="transmembrane region" description="Helical" evidence="1">
    <location>
        <begin position="12"/>
        <end position="33"/>
    </location>
</feature>
<gene>
    <name evidence="2" type="ORF">A2756_00860</name>
</gene>
<feature type="transmembrane region" description="Helical" evidence="1">
    <location>
        <begin position="76"/>
        <end position="95"/>
    </location>
</feature>
<sequence>MRQRYHTRSIVLDLVVVALSVYLAYAALRYAWFDALLGYLGMYRLIGIFVAGVCFVSVFTIAPATVALVEFASHGLWETALVGALGSLVGDYIIFRFMRDNISRHLVALARRLSVLRSGSGQAAAWGRATLSFLGAVIVILPFPDEIGLALMGLSQMRTIYFLPLSFALNFLGILFIALASGFLSR</sequence>
<organism evidence="2 3">
    <name type="scientific">Candidatus Ryanbacteria bacterium RIFCSPHIGHO2_01_FULL_48_27</name>
    <dbReference type="NCBI Taxonomy" id="1802115"/>
    <lineage>
        <taxon>Bacteria</taxon>
        <taxon>Candidatus Ryaniibacteriota</taxon>
    </lineage>
</organism>
<keyword evidence="1" id="KW-1133">Transmembrane helix</keyword>
<dbReference type="AlphaFoldDB" id="A0A1G2G651"/>
<feature type="transmembrane region" description="Helical" evidence="1">
    <location>
        <begin position="123"/>
        <end position="141"/>
    </location>
</feature>
<dbReference type="EMBL" id="MHNL01000006">
    <property type="protein sequence ID" value="OGZ45552.1"/>
    <property type="molecule type" value="Genomic_DNA"/>
</dbReference>
<comment type="caution">
    <text evidence="2">The sequence shown here is derived from an EMBL/GenBank/DDBJ whole genome shotgun (WGS) entry which is preliminary data.</text>
</comment>
<proteinExistence type="predicted"/>
<keyword evidence="1" id="KW-0812">Transmembrane</keyword>
<dbReference type="Proteomes" id="UP000177785">
    <property type="component" value="Unassembled WGS sequence"/>
</dbReference>
<accession>A0A1G2G651</accession>
<evidence type="ECO:0000256" key="1">
    <source>
        <dbReference type="SAM" id="Phobius"/>
    </source>
</evidence>
<feature type="transmembrane region" description="Helical" evidence="1">
    <location>
        <begin position="45"/>
        <end position="69"/>
    </location>
</feature>
<protein>
    <recommendedName>
        <fullName evidence="4">TVP38/TMEM64 family membrane protein</fullName>
    </recommendedName>
</protein>